<keyword evidence="4" id="KW-1185">Reference proteome</keyword>
<dbReference type="Proteomes" id="UP000241436">
    <property type="component" value="Unassembled WGS sequence"/>
</dbReference>
<evidence type="ECO:0000313" key="3">
    <source>
        <dbReference type="EMBL" id="PTL35891.1"/>
    </source>
</evidence>
<sequence>MARRCSMASEVTEVSAFQAKTHLSELLRETERGRSFVIRRRGKVVAHLVPPTREEELLDLPKLLTSFREIRQRVPGVLKVRELIEEGRRA</sequence>
<dbReference type="SUPFAM" id="SSF143120">
    <property type="entry name" value="YefM-like"/>
    <property type="match status" value="1"/>
</dbReference>
<dbReference type="InterPro" id="IPR006442">
    <property type="entry name" value="Antitoxin_Phd/YefM"/>
</dbReference>
<evidence type="ECO:0000313" key="4">
    <source>
        <dbReference type="Proteomes" id="UP000241436"/>
    </source>
</evidence>
<dbReference type="AlphaFoldDB" id="A0A2T4TXN7"/>
<reference evidence="3 4" key="1">
    <citation type="submission" date="2017-09" db="EMBL/GenBank/DDBJ databases">
        <title>Bloom of a denitrifying methanotroph, Candidatus Methylomirabilis limnetica, in a deep stratified lake.</title>
        <authorList>
            <person name="Graf J.S."/>
            <person name="Marchant H.K."/>
            <person name="Tienken D."/>
            <person name="Hach P.F."/>
            <person name="Brand A."/>
            <person name="Schubert C.J."/>
            <person name="Kuypers M.M."/>
            <person name="Milucka J."/>
        </authorList>
    </citation>
    <scope>NUCLEOTIDE SEQUENCE [LARGE SCALE GENOMIC DNA]</scope>
    <source>
        <strain evidence="3 4">Zug</strain>
    </source>
</reference>
<proteinExistence type="inferred from homology"/>
<evidence type="ECO:0000256" key="2">
    <source>
        <dbReference type="RuleBase" id="RU362080"/>
    </source>
</evidence>
<organism evidence="3 4">
    <name type="scientific">Candidatus Methylomirabilis limnetica</name>
    <dbReference type="NCBI Taxonomy" id="2033718"/>
    <lineage>
        <taxon>Bacteria</taxon>
        <taxon>Candidatus Methylomirabilota</taxon>
        <taxon>Candidatus Methylomirabilia</taxon>
        <taxon>Candidatus Methylomirabilales</taxon>
        <taxon>Candidatus Methylomirabilaceae</taxon>
        <taxon>Candidatus Methylomirabilis</taxon>
    </lineage>
</organism>
<name>A0A2T4TXN7_9BACT</name>
<dbReference type="InterPro" id="IPR036165">
    <property type="entry name" value="YefM-like_sf"/>
</dbReference>
<evidence type="ECO:0000256" key="1">
    <source>
        <dbReference type="ARBA" id="ARBA00009981"/>
    </source>
</evidence>
<comment type="function">
    <text evidence="2">Antitoxin component of a type II toxin-antitoxin (TA) system.</text>
</comment>
<gene>
    <name evidence="3" type="ORF">CLG94_09070</name>
</gene>
<comment type="similarity">
    <text evidence="1 2">Belongs to the phD/YefM antitoxin family.</text>
</comment>
<dbReference type="EMBL" id="NVQC01000022">
    <property type="protein sequence ID" value="PTL35891.1"/>
    <property type="molecule type" value="Genomic_DNA"/>
</dbReference>
<comment type="caution">
    <text evidence="3">The sequence shown here is derived from an EMBL/GenBank/DDBJ whole genome shotgun (WGS) entry which is preliminary data.</text>
</comment>
<dbReference type="Pfam" id="PF02604">
    <property type="entry name" value="PhdYeFM_antitox"/>
    <property type="match status" value="1"/>
</dbReference>
<dbReference type="Gene3D" id="3.40.1620.10">
    <property type="entry name" value="YefM-like domain"/>
    <property type="match status" value="1"/>
</dbReference>
<reference evidence="4" key="2">
    <citation type="journal article" date="2018" name="Environ. Microbiol.">
        <title>Bloom of a denitrifying methanotroph, 'Candidatus Methylomirabilis limnetica', in a deep stratified lake.</title>
        <authorList>
            <person name="Graf J.S."/>
            <person name="Mayr M.J."/>
            <person name="Marchant H.K."/>
            <person name="Tienken D."/>
            <person name="Hach P.F."/>
            <person name="Brand A."/>
            <person name="Schubert C.J."/>
            <person name="Kuypers M.M."/>
            <person name="Milucka J."/>
        </authorList>
    </citation>
    <scope>NUCLEOTIDE SEQUENCE [LARGE SCALE GENOMIC DNA]</scope>
    <source>
        <strain evidence="4">Zug</strain>
    </source>
</reference>
<protein>
    <recommendedName>
        <fullName evidence="2">Antitoxin</fullName>
    </recommendedName>
</protein>
<accession>A0A2T4TXN7</accession>